<accession>K1U7J2</accession>
<evidence type="ECO:0000256" key="1">
    <source>
        <dbReference type="ARBA" id="ARBA00022692"/>
    </source>
</evidence>
<keyword evidence="5" id="KW-0808">Transferase</keyword>
<feature type="non-terminal residue" evidence="5">
    <location>
        <position position="1"/>
    </location>
</feature>
<dbReference type="GO" id="GO:0099621">
    <property type="term" value="F:undecaprenyl-phosphate 4-deoxy-4-formamido-L-arabinose transferase activity"/>
    <property type="evidence" value="ECO:0007669"/>
    <property type="project" value="TreeGrafter"/>
</dbReference>
<dbReference type="GO" id="GO:0005886">
    <property type="term" value="C:plasma membrane"/>
    <property type="evidence" value="ECO:0007669"/>
    <property type="project" value="TreeGrafter"/>
</dbReference>
<feature type="transmembrane region" description="Helical" evidence="4">
    <location>
        <begin position="156"/>
        <end position="177"/>
    </location>
</feature>
<protein>
    <submittedName>
        <fullName evidence="5">Sugar transferase</fullName>
    </submittedName>
</protein>
<feature type="transmembrane region" description="Helical" evidence="4">
    <location>
        <begin position="128"/>
        <end position="149"/>
    </location>
</feature>
<dbReference type="PANTHER" id="PTHR48090">
    <property type="entry name" value="UNDECAPRENYL-PHOSPHATE 4-DEOXY-4-FORMAMIDO-L-ARABINOSE TRANSFERASE-RELATED"/>
    <property type="match status" value="1"/>
</dbReference>
<name>K1U7J2_9ZZZZ</name>
<evidence type="ECO:0000256" key="4">
    <source>
        <dbReference type="SAM" id="Phobius"/>
    </source>
</evidence>
<evidence type="ECO:0000256" key="3">
    <source>
        <dbReference type="ARBA" id="ARBA00023136"/>
    </source>
</evidence>
<proteinExistence type="predicted"/>
<dbReference type="PANTHER" id="PTHR48090:SF3">
    <property type="entry name" value="UNDECAPRENYL-PHOSPHATE 4-DEOXY-4-FORMAMIDO-L-ARABINOSE TRANSFERASE"/>
    <property type="match status" value="1"/>
</dbReference>
<keyword evidence="1 4" id="KW-0812">Transmembrane</keyword>
<keyword evidence="2 4" id="KW-1133">Transmembrane helix</keyword>
<dbReference type="EMBL" id="AJWY01000390">
    <property type="protein sequence ID" value="EKC81242.1"/>
    <property type="molecule type" value="Genomic_DNA"/>
</dbReference>
<comment type="caution">
    <text evidence="5">The sequence shown here is derived from an EMBL/GenBank/DDBJ whole genome shotgun (WGS) entry which is preliminary data.</text>
</comment>
<organism evidence="5">
    <name type="scientific">human gut metagenome</name>
    <dbReference type="NCBI Taxonomy" id="408170"/>
    <lineage>
        <taxon>unclassified sequences</taxon>
        <taxon>metagenomes</taxon>
        <taxon>organismal metagenomes</taxon>
    </lineage>
</organism>
<gene>
    <name evidence="5" type="ORF">LEA_00547</name>
</gene>
<keyword evidence="3 4" id="KW-0472">Membrane</keyword>
<dbReference type="InterPro" id="IPR050256">
    <property type="entry name" value="Glycosyltransferase_2"/>
</dbReference>
<feature type="non-terminal residue" evidence="5">
    <location>
        <position position="178"/>
    </location>
</feature>
<dbReference type="AlphaFoldDB" id="K1U7J2"/>
<evidence type="ECO:0000256" key="2">
    <source>
        <dbReference type="ARBA" id="ARBA00022989"/>
    </source>
</evidence>
<reference evidence="5" key="1">
    <citation type="journal article" date="2013" name="Environ. Microbiol.">
        <title>Microbiota from the distal guts of lean and obese adolescents exhibit partial functional redundancy besides clear differences in community structure.</title>
        <authorList>
            <person name="Ferrer M."/>
            <person name="Ruiz A."/>
            <person name="Lanza F."/>
            <person name="Haange S.B."/>
            <person name="Oberbach A."/>
            <person name="Till H."/>
            <person name="Bargiela R."/>
            <person name="Campoy C."/>
            <person name="Segura M.T."/>
            <person name="Richter M."/>
            <person name="von Bergen M."/>
            <person name="Seifert J."/>
            <person name="Suarez A."/>
        </authorList>
    </citation>
    <scope>NUCLEOTIDE SEQUENCE</scope>
</reference>
<sequence>ESIFDLIAELERGADVAFGRYEDTQQNNFRNFGSFINVKMTEVLLEKPKDLYMSSFWAGKRFVIDEICKYESAYPYVGGLLLRTTHNMVSVPVKHRPRQQGKSGYTFFKLLGLWMNGFTAFSVKPLRFATFCGGISAFVGFVLAIVMIIRKLVNPSILLGYSSTITVILFVGGMIMML</sequence>
<evidence type="ECO:0000313" key="5">
    <source>
        <dbReference type="EMBL" id="EKC81242.1"/>
    </source>
</evidence>